<name>A0A4P9UJ22_METBY</name>
<accession>A0A4P9UJ22</accession>
<feature type="coiled-coil region" evidence="1">
    <location>
        <begin position="52"/>
        <end position="86"/>
    </location>
</feature>
<dbReference type="EMBL" id="CP035467">
    <property type="protein sequence ID" value="QCW81149.1"/>
    <property type="molecule type" value="Genomic_DNA"/>
</dbReference>
<evidence type="ECO:0000313" key="2">
    <source>
        <dbReference type="EMBL" id="QCW81149.1"/>
    </source>
</evidence>
<protein>
    <submittedName>
        <fullName evidence="2">Uncharacterized protein</fullName>
    </submittedName>
</protein>
<keyword evidence="1" id="KW-0175">Coiled coil</keyword>
<sequence length="91" mass="10527">MIDLDKQQYFSSSITDRTATESELKKFSGQLIESFPMPRYFQVHFEHVHSNVETMQKEIIQLRLYAVQLEEKLDKALDLLNSLTASEMSAG</sequence>
<evidence type="ECO:0000313" key="3">
    <source>
        <dbReference type="Proteomes" id="UP000305881"/>
    </source>
</evidence>
<gene>
    <name evidence="2" type="ORF">EQU24_01940</name>
</gene>
<dbReference type="AlphaFoldDB" id="A0A4P9UJ22"/>
<dbReference type="KEGG" id="mbur:EQU24_01940"/>
<dbReference type="Proteomes" id="UP000305881">
    <property type="component" value="Chromosome"/>
</dbReference>
<organism evidence="2 3">
    <name type="scientific">Methylotuvimicrobium buryatense</name>
    <name type="common">Methylomicrobium buryatense</name>
    <dbReference type="NCBI Taxonomy" id="95641"/>
    <lineage>
        <taxon>Bacteria</taxon>
        <taxon>Pseudomonadati</taxon>
        <taxon>Pseudomonadota</taxon>
        <taxon>Gammaproteobacteria</taxon>
        <taxon>Methylococcales</taxon>
        <taxon>Methylococcaceae</taxon>
        <taxon>Methylotuvimicrobium</taxon>
    </lineage>
</organism>
<dbReference type="RefSeq" id="WP_017841120.1">
    <property type="nucleotide sequence ID" value="NZ_CP035467.1"/>
</dbReference>
<proteinExistence type="predicted"/>
<evidence type="ECO:0000256" key="1">
    <source>
        <dbReference type="SAM" id="Coils"/>
    </source>
</evidence>
<keyword evidence="3" id="KW-1185">Reference proteome</keyword>
<reference evidence="3" key="1">
    <citation type="journal article" date="2019" name="J. Bacteriol.">
        <title>A Mutagenic Screen Identifies a TonB-Dependent Receptor Required for the Lanthanide Metal Switch in the Type I Methanotroph 'Methylotuvimicrobium buryatense' 5GB1C.</title>
        <authorList>
            <person name="Groom J.D."/>
            <person name="Ford S.M."/>
            <person name="Pesesky M.W."/>
            <person name="Lidstrom M.E."/>
        </authorList>
    </citation>
    <scope>NUCLEOTIDE SEQUENCE [LARGE SCALE GENOMIC DNA]</scope>
    <source>
        <strain evidence="3">5GB1C</strain>
    </source>
</reference>